<dbReference type="STRING" id="4232.A0A251UJR9"/>
<keyword evidence="3" id="KW-0511">Multifunctional enzyme</keyword>
<name>A0A251UJR9_HELAN</name>
<dbReference type="GO" id="GO:0070403">
    <property type="term" value="F:NAD+ binding"/>
    <property type="evidence" value="ECO:0007669"/>
    <property type="project" value="InterPro"/>
</dbReference>
<organism evidence="7 8">
    <name type="scientific">Helianthus annuus</name>
    <name type="common">Common sunflower</name>
    <dbReference type="NCBI Taxonomy" id="4232"/>
    <lineage>
        <taxon>Eukaryota</taxon>
        <taxon>Viridiplantae</taxon>
        <taxon>Streptophyta</taxon>
        <taxon>Embryophyta</taxon>
        <taxon>Tracheophyta</taxon>
        <taxon>Spermatophyta</taxon>
        <taxon>Magnoliopsida</taxon>
        <taxon>eudicotyledons</taxon>
        <taxon>Gunneridae</taxon>
        <taxon>Pentapetalae</taxon>
        <taxon>asterids</taxon>
        <taxon>campanulids</taxon>
        <taxon>Asterales</taxon>
        <taxon>Asteraceae</taxon>
        <taxon>Asteroideae</taxon>
        <taxon>Heliantheae alliance</taxon>
        <taxon>Heliantheae</taxon>
        <taxon>Helianthus</taxon>
    </lineage>
</organism>
<dbReference type="EC" id="1.1.1.35" evidence="6"/>
<dbReference type="Proteomes" id="UP000215914">
    <property type="component" value="Chromosome 6"/>
</dbReference>
<keyword evidence="1 6" id="KW-0413">Isomerase</keyword>
<feature type="domain" description="3-hydroxyacyl-CoA dehydrogenase NAD binding" evidence="5">
    <location>
        <begin position="51"/>
        <end position="111"/>
    </location>
</feature>
<evidence type="ECO:0000313" key="6">
    <source>
        <dbReference type="EMBL" id="KAF5803971.1"/>
    </source>
</evidence>
<dbReference type="InterPro" id="IPR006176">
    <property type="entry name" value="3-OHacyl-CoA_DH_NAD-bd"/>
</dbReference>
<dbReference type="InParanoid" id="A0A251UJR9"/>
<keyword evidence="4" id="KW-1133">Transmembrane helix</keyword>
<dbReference type="Gramene" id="mRNA:HanXRQr2_Chr06g0277671">
    <property type="protein sequence ID" value="mRNA:HanXRQr2_Chr06g0277671"/>
    <property type="gene ID" value="HanXRQr2_Chr06g0277671"/>
</dbReference>
<dbReference type="InterPro" id="IPR036291">
    <property type="entry name" value="NAD(P)-bd_dom_sf"/>
</dbReference>
<keyword evidence="6" id="KW-0560">Oxidoreductase</keyword>
<keyword evidence="4" id="KW-0472">Membrane</keyword>
<evidence type="ECO:0000313" key="8">
    <source>
        <dbReference type="Proteomes" id="UP000215914"/>
    </source>
</evidence>
<proteinExistence type="predicted"/>
<accession>A0A251UJR9</accession>
<dbReference type="EC" id="4.2.1.17" evidence="6"/>
<dbReference type="GO" id="GO:0004300">
    <property type="term" value="F:enoyl-CoA hydratase activity"/>
    <property type="evidence" value="ECO:0007669"/>
    <property type="project" value="UniProtKB-EC"/>
</dbReference>
<dbReference type="AlphaFoldDB" id="A0A251UJR9"/>
<dbReference type="SUPFAM" id="SSF51735">
    <property type="entry name" value="NAD(P)-binding Rossmann-fold domains"/>
    <property type="match status" value="1"/>
</dbReference>
<dbReference type="EMBL" id="MNCJ02000321">
    <property type="protein sequence ID" value="KAF5803971.1"/>
    <property type="molecule type" value="Genomic_DNA"/>
</dbReference>
<dbReference type="GO" id="GO:0003857">
    <property type="term" value="F:(3S)-3-hydroxyacyl-CoA dehydrogenase (NAD+) activity"/>
    <property type="evidence" value="ECO:0007669"/>
    <property type="project" value="UniProtKB-EC"/>
</dbReference>
<evidence type="ECO:0000256" key="2">
    <source>
        <dbReference type="ARBA" id="ARBA00023239"/>
    </source>
</evidence>
<evidence type="ECO:0000256" key="1">
    <source>
        <dbReference type="ARBA" id="ARBA00023235"/>
    </source>
</evidence>
<evidence type="ECO:0000313" key="7">
    <source>
        <dbReference type="EMBL" id="OTG23588.1"/>
    </source>
</evidence>
<protein>
    <submittedName>
        <fullName evidence="6">Isomerase, 3-hydroxyacyl-CoA dehydrogenase, Enoyl-CoA hydratase</fullName>
        <ecNumber evidence="6">1.1.1.35</ecNumber>
        <ecNumber evidence="6">4.2.1.17</ecNumber>
        <ecNumber evidence="6">5.-.-.-</ecNumber>
    </submittedName>
    <submittedName>
        <fullName evidence="7">Putative NAD(P)-binding domain-containing protein</fullName>
    </submittedName>
</protein>
<keyword evidence="8" id="KW-1185">Reference proteome</keyword>
<dbReference type="PANTHER" id="PTHR23309">
    <property type="entry name" value="3-HYDROXYACYL-COA DEHYROGENASE"/>
    <property type="match status" value="1"/>
</dbReference>
<dbReference type="GO" id="GO:0016853">
    <property type="term" value="F:isomerase activity"/>
    <property type="evidence" value="ECO:0007669"/>
    <property type="project" value="UniProtKB-KW"/>
</dbReference>
<evidence type="ECO:0000259" key="5">
    <source>
        <dbReference type="Pfam" id="PF02737"/>
    </source>
</evidence>
<gene>
    <name evidence="7" type="ORF">HannXRQ_Chr06g0184171</name>
    <name evidence="6" type="ORF">HanXRQr2_Chr06g0277671</name>
</gene>
<dbReference type="Gene3D" id="3.40.50.720">
    <property type="entry name" value="NAD(P)-binding Rossmann-like Domain"/>
    <property type="match status" value="1"/>
</dbReference>
<evidence type="ECO:0000256" key="3">
    <source>
        <dbReference type="ARBA" id="ARBA00023268"/>
    </source>
</evidence>
<reference evidence="6 8" key="1">
    <citation type="journal article" date="2017" name="Nature">
        <title>The sunflower genome provides insights into oil metabolism, flowering and Asterid evolution.</title>
        <authorList>
            <person name="Badouin H."/>
            <person name="Gouzy J."/>
            <person name="Grassa C.J."/>
            <person name="Murat F."/>
            <person name="Staton S.E."/>
            <person name="Cottret L."/>
            <person name="Lelandais-Briere C."/>
            <person name="Owens G.L."/>
            <person name="Carrere S."/>
            <person name="Mayjonade B."/>
            <person name="Legrand L."/>
            <person name="Gill N."/>
            <person name="Kane N.C."/>
            <person name="Bowers J.E."/>
            <person name="Hubner S."/>
            <person name="Bellec A."/>
            <person name="Berard A."/>
            <person name="Berges H."/>
            <person name="Blanchet N."/>
            <person name="Boniface M.C."/>
            <person name="Brunel D."/>
            <person name="Catrice O."/>
            <person name="Chaidir N."/>
            <person name="Claudel C."/>
            <person name="Donnadieu C."/>
            <person name="Faraut T."/>
            <person name="Fievet G."/>
            <person name="Helmstetter N."/>
            <person name="King M."/>
            <person name="Knapp S.J."/>
            <person name="Lai Z."/>
            <person name="Le Paslier M.C."/>
            <person name="Lippi Y."/>
            <person name="Lorenzon L."/>
            <person name="Mandel J.R."/>
            <person name="Marage G."/>
            <person name="Marchand G."/>
            <person name="Marquand E."/>
            <person name="Bret-Mestries E."/>
            <person name="Morien E."/>
            <person name="Nambeesan S."/>
            <person name="Nguyen T."/>
            <person name="Pegot-Espagnet P."/>
            <person name="Pouilly N."/>
            <person name="Raftis F."/>
            <person name="Sallet E."/>
            <person name="Schiex T."/>
            <person name="Thomas J."/>
            <person name="Vandecasteele C."/>
            <person name="Vares D."/>
            <person name="Vear F."/>
            <person name="Vautrin S."/>
            <person name="Crespi M."/>
            <person name="Mangin B."/>
            <person name="Burke J.M."/>
            <person name="Salse J."/>
            <person name="Munos S."/>
            <person name="Vincourt P."/>
            <person name="Rieseberg L.H."/>
            <person name="Langlade N.B."/>
        </authorList>
    </citation>
    <scope>NUCLEOTIDE SEQUENCE [LARGE SCALE GENOMIC DNA]</scope>
    <source>
        <strain evidence="8">cv. SF193</strain>
        <tissue evidence="6">Leaves</tissue>
    </source>
</reference>
<dbReference type="GO" id="GO:0006631">
    <property type="term" value="P:fatty acid metabolic process"/>
    <property type="evidence" value="ECO:0007669"/>
    <property type="project" value="InterPro"/>
</dbReference>
<dbReference type="PANTHER" id="PTHR23309:SF40">
    <property type="entry name" value="3-HYDROXYACYL-COA DEHYDROGENASE-RELATED"/>
    <property type="match status" value="1"/>
</dbReference>
<evidence type="ECO:0000256" key="4">
    <source>
        <dbReference type="SAM" id="Phobius"/>
    </source>
</evidence>
<dbReference type="EMBL" id="CM007895">
    <property type="protein sequence ID" value="OTG23588.1"/>
    <property type="molecule type" value="Genomic_DNA"/>
</dbReference>
<reference evidence="7" key="2">
    <citation type="submission" date="2017-02" db="EMBL/GenBank/DDBJ databases">
        <title>Sunflower complete genome.</title>
        <authorList>
            <person name="Langlade N."/>
            <person name="Munos S."/>
        </authorList>
    </citation>
    <scope>NUCLEOTIDE SEQUENCE [LARGE SCALE GENOMIC DNA]</scope>
    <source>
        <tissue evidence="7">Leaves</tissue>
    </source>
</reference>
<keyword evidence="4" id="KW-0812">Transmembrane</keyword>
<reference evidence="6" key="3">
    <citation type="submission" date="2020-06" db="EMBL/GenBank/DDBJ databases">
        <title>Helianthus annuus Genome sequencing and assembly Release 2.</title>
        <authorList>
            <person name="Gouzy J."/>
            <person name="Langlade N."/>
            <person name="Munos S."/>
        </authorList>
    </citation>
    <scope>NUCLEOTIDE SEQUENCE</scope>
    <source>
        <tissue evidence="6">Leaves</tissue>
    </source>
</reference>
<sequence length="202" mass="23083">MALIWLQGRGYSLSYKGFISTFNVAYSLSYKGFIFFFQILMVITLCSIGNVRGLVARKRLAQAQAEKALSMIKGVLDYSEFRDVDMVIEAVIENVPLKQKIFIELEKVCPPLHLDSPWARSSKVQDLAGYGVAVAVGKEFAKDFPDRTFRSPITDLMIKSGRNGNFLNMFRKRFICHDLEPKALFLTRRVANQNPIHKCFRF</sequence>
<feature type="transmembrane region" description="Helical" evidence="4">
    <location>
        <begin position="32"/>
        <end position="51"/>
    </location>
</feature>
<dbReference type="EC" id="5.-.-.-" evidence="6"/>
<dbReference type="Pfam" id="PF02737">
    <property type="entry name" value="3HCDH_N"/>
    <property type="match status" value="1"/>
</dbReference>
<keyword evidence="2 6" id="KW-0456">Lyase</keyword>